<comment type="caution">
    <text evidence="2">The sequence shown here is derived from an EMBL/GenBank/DDBJ whole genome shotgun (WGS) entry which is preliminary data.</text>
</comment>
<evidence type="ECO:0000259" key="1">
    <source>
        <dbReference type="Pfam" id="PF00126"/>
    </source>
</evidence>
<dbReference type="PANTHER" id="PTHR30432">
    <property type="entry name" value="TRANSCRIPTIONAL REGULATOR MODE"/>
    <property type="match status" value="1"/>
</dbReference>
<evidence type="ECO:0000313" key="2">
    <source>
        <dbReference type="EMBL" id="EEV18942.1"/>
    </source>
</evidence>
<dbReference type="InterPro" id="IPR036388">
    <property type="entry name" value="WH-like_DNA-bd_sf"/>
</dbReference>
<dbReference type="AlphaFoldDB" id="C8PE69"/>
<reference evidence="2 3" key="1">
    <citation type="submission" date="2009-07" db="EMBL/GenBank/DDBJ databases">
        <authorList>
            <person name="Madupu R."/>
            <person name="Sebastian Y."/>
            <person name="Durkin A.S."/>
            <person name="Torralba M."/>
            <person name="Methe B."/>
            <person name="Sutton G.G."/>
            <person name="Strausberg R.L."/>
            <person name="Nelson K.E."/>
        </authorList>
    </citation>
    <scope>NUCLEOTIDE SEQUENCE [LARGE SCALE GENOMIC DNA]</scope>
    <source>
        <strain evidence="2 3">RM3268</strain>
    </source>
</reference>
<sequence length="263" mass="29061">MEIDIKIDDKKVSEIKRLILNLLNPSGKLDCGAAFKIAAKLGVDASVVGDLAAREGIRIDRCELGQFGKLQCSGGSIKALKKLDPFLDEKRRIFCRDARAVASGGVGFDTVRSTLKEHAIDVKYCQLGCFKEKKGKRMRVKTKTWIENAQGELIFGKGKTEVLDVIAQTGSISKAAEVLGMNYKKCWSHLQILQKNLQEELFSTKQGGGNAAGTTLNARAYELIAAYKQLQSDIENYANERFKELFLKKEGEKDASKAADKNH</sequence>
<dbReference type="OrthoDB" id="5334582at2"/>
<dbReference type="InterPro" id="IPR036390">
    <property type="entry name" value="WH_DNA-bd_sf"/>
</dbReference>
<dbReference type="RefSeq" id="WP_005869218.1">
    <property type="nucleotide sequence ID" value="NZ_ACYG01000005.1"/>
</dbReference>
<dbReference type="eggNOG" id="COG2005">
    <property type="taxonomic scope" value="Bacteria"/>
</dbReference>
<evidence type="ECO:0000313" key="3">
    <source>
        <dbReference type="Proteomes" id="UP000005709"/>
    </source>
</evidence>
<dbReference type="Gene3D" id="1.10.10.10">
    <property type="entry name" value="Winged helix-like DNA-binding domain superfamily/Winged helix DNA-binding domain"/>
    <property type="match status" value="1"/>
</dbReference>
<protein>
    <submittedName>
        <fullName evidence="2">Transcriptional regulator, LysR family</fullName>
    </submittedName>
</protein>
<dbReference type="GO" id="GO:0003700">
    <property type="term" value="F:DNA-binding transcription factor activity"/>
    <property type="evidence" value="ECO:0007669"/>
    <property type="project" value="InterPro"/>
</dbReference>
<dbReference type="InterPro" id="IPR051815">
    <property type="entry name" value="Molybdate_resp_trans_reg"/>
</dbReference>
<accession>C8PE69</accession>
<organism evidence="2 3">
    <name type="scientific">Campylobacter gracilis RM3268</name>
    <dbReference type="NCBI Taxonomy" id="553220"/>
    <lineage>
        <taxon>Bacteria</taxon>
        <taxon>Pseudomonadati</taxon>
        <taxon>Campylobacterota</taxon>
        <taxon>Epsilonproteobacteria</taxon>
        <taxon>Campylobacterales</taxon>
        <taxon>Campylobacteraceae</taxon>
        <taxon>Campylobacter</taxon>
    </lineage>
</organism>
<dbReference type="PANTHER" id="PTHR30432:SF1">
    <property type="entry name" value="DNA-BINDING TRANSCRIPTIONAL DUAL REGULATOR MODE"/>
    <property type="match status" value="1"/>
</dbReference>
<dbReference type="SUPFAM" id="SSF46785">
    <property type="entry name" value="Winged helix' DNA-binding domain"/>
    <property type="match status" value="1"/>
</dbReference>
<feature type="domain" description="HTH lysR-type" evidence="1">
    <location>
        <begin position="161"/>
        <end position="207"/>
    </location>
</feature>
<dbReference type="InterPro" id="IPR000847">
    <property type="entry name" value="LysR_HTH_N"/>
</dbReference>
<name>C8PE69_9BACT</name>
<dbReference type="EMBL" id="ACYG01000005">
    <property type="protein sequence ID" value="EEV18942.1"/>
    <property type="molecule type" value="Genomic_DNA"/>
</dbReference>
<proteinExistence type="predicted"/>
<dbReference type="Proteomes" id="UP000005709">
    <property type="component" value="Unassembled WGS sequence"/>
</dbReference>
<gene>
    <name evidence="2" type="ORF">CAMGR0001_2419</name>
</gene>
<keyword evidence="3" id="KW-1185">Reference proteome</keyword>
<dbReference type="Pfam" id="PF00126">
    <property type="entry name" value="HTH_1"/>
    <property type="match status" value="1"/>
</dbReference>
<dbReference type="STRING" id="824.CGRAC_1359"/>